<dbReference type="Pfam" id="PF13302">
    <property type="entry name" value="Acetyltransf_3"/>
    <property type="match status" value="1"/>
</dbReference>
<proteinExistence type="predicted"/>
<dbReference type="InterPro" id="IPR051531">
    <property type="entry name" value="N-acetyltransferase"/>
</dbReference>
<protein>
    <submittedName>
        <fullName evidence="2">GNAT family N-acetyltransferase</fullName>
    </submittedName>
</protein>
<dbReference type="EMBL" id="CP157199">
    <property type="protein sequence ID" value="XBG61572.1"/>
    <property type="molecule type" value="Genomic_DNA"/>
</dbReference>
<dbReference type="AlphaFoldDB" id="A0AAU7BTT4"/>
<reference evidence="2" key="1">
    <citation type="submission" date="2024-05" db="EMBL/GenBank/DDBJ databases">
        <title>Pontimicrobium maritimus sp. nov., isolated form sea water.</title>
        <authorList>
            <person name="Muhammad N."/>
            <person name="Vuong T.Q."/>
            <person name="Han H.L."/>
            <person name="Kim S.-G."/>
        </authorList>
    </citation>
    <scope>NUCLEOTIDE SEQUENCE</scope>
    <source>
        <strain evidence="2">SW4</strain>
    </source>
</reference>
<evidence type="ECO:0000259" key="1">
    <source>
        <dbReference type="PROSITE" id="PS51186"/>
    </source>
</evidence>
<dbReference type="PANTHER" id="PTHR43792:SF1">
    <property type="entry name" value="N-ACETYLTRANSFERASE DOMAIN-CONTAINING PROTEIN"/>
    <property type="match status" value="1"/>
</dbReference>
<dbReference type="GO" id="GO:0016747">
    <property type="term" value="F:acyltransferase activity, transferring groups other than amino-acyl groups"/>
    <property type="evidence" value="ECO:0007669"/>
    <property type="project" value="InterPro"/>
</dbReference>
<dbReference type="PANTHER" id="PTHR43792">
    <property type="entry name" value="GNAT FAMILY, PUTATIVE (AFU_ORTHOLOGUE AFUA_3G00765)-RELATED-RELATED"/>
    <property type="match status" value="1"/>
</dbReference>
<organism evidence="2">
    <name type="scientific">Pontimicrobium sp. SW4</name>
    <dbReference type="NCBI Taxonomy" id="3153519"/>
    <lineage>
        <taxon>Bacteria</taxon>
        <taxon>Pseudomonadati</taxon>
        <taxon>Bacteroidota</taxon>
        <taxon>Flavobacteriia</taxon>
        <taxon>Flavobacteriales</taxon>
        <taxon>Flavobacteriaceae</taxon>
        <taxon>Pontimicrobium</taxon>
    </lineage>
</organism>
<name>A0AAU7BTT4_9FLAO</name>
<dbReference type="InterPro" id="IPR016181">
    <property type="entry name" value="Acyl_CoA_acyltransferase"/>
</dbReference>
<sequence>MQIAVTNRLILTEITLEDAPFMLKLMNTPNWIKYIGDRNVKTVNDTEAYLKNGILKSYARVGYGFYKVVQKLEPNTAIGICGLVKREELDIPDIGFGFLPEHEGKGFGYESSVAVLEQAKNKFCLDKVGAITLELNTNSIKLLEKLGFSFEKRVKPFDDDKELLFFAKELL</sequence>
<dbReference type="RefSeq" id="WP_347924206.1">
    <property type="nucleotide sequence ID" value="NZ_CP157199.1"/>
</dbReference>
<gene>
    <name evidence="2" type="ORF">ABGB03_01385</name>
</gene>
<feature type="domain" description="N-acetyltransferase" evidence="1">
    <location>
        <begin position="9"/>
        <end position="171"/>
    </location>
</feature>
<dbReference type="PROSITE" id="PS51186">
    <property type="entry name" value="GNAT"/>
    <property type="match status" value="1"/>
</dbReference>
<dbReference type="InterPro" id="IPR000182">
    <property type="entry name" value="GNAT_dom"/>
</dbReference>
<dbReference type="SUPFAM" id="SSF55729">
    <property type="entry name" value="Acyl-CoA N-acyltransferases (Nat)"/>
    <property type="match status" value="1"/>
</dbReference>
<accession>A0AAU7BTT4</accession>
<evidence type="ECO:0000313" key="2">
    <source>
        <dbReference type="EMBL" id="XBG61572.1"/>
    </source>
</evidence>
<dbReference type="Gene3D" id="3.40.630.30">
    <property type="match status" value="1"/>
</dbReference>